<dbReference type="PANTHER" id="PTHR32089">
    <property type="entry name" value="METHYL-ACCEPTING CHEMOTAXIS PROTEIN MCPB"/>
    <property type="match status" value="1"/>
</dbReference>
<dbReference type="Proteomes" id="UP000015455">
    <property type="component" value="Unassembled WGS sequence"/>
</dbReference>
<dbReference type="OrthoDB" id="8555762at2"/>
<dbReference type="PROSITE" id="PS50111">
    <property type="entry name" value="CHEMOTAXIS_TRANSDUC_2"/>
    <property type="match status" value="1"/>
</dbReference>
<comment type="subcellular location">
    <subcellularLocation>
        <location evidence="1">Cell membrane</location>
        <topology evidence="1">Multi-pass membrane protein</topology>
    </subcellularLocation>
</comment>
<evidence type="ECO:0000313" key="11">
    <source>
        <dbReference type="EMBL" id="EPZ14651.1"/>
    </source>
</evidence>
<organism evidence="11 12">
    <name type="scientific">Thauera terpenica 58Eu</name>
    <dbReference type="NCBI Taxonomy" id="1348657"/>
    <lineage>
        <taxon>Bacteria</taxon>
        <taxon>Pseudomonadati</taxon>
        <taxon>Pseudomonadota</taxon>
        <taxon>Betaproteobacteria</taxon>
        <taxon>Rhodocyclales</taxon>
        <taxon>Zoogloeaceae</taxon>
        <taxon>Thauera</taxon>
    </lineage>
</organism>
<dbReference type="Gene3D" id="1.10.287.950">
    <property type="entry name" value="Methyl-accepting chemotaxis protein"/>
    <property type="match status" value="1"/>
</dbReference>
<dbReference type="Pfam" id="PF17200">
    <property type="entry name" value="sCache_2"/>
    <property type="match status" value="1"/>
</dbReference>
<evidence type="ECO:0000259" key="10">
    <source>
        <dbReference type="PROSITE" id="PS50111"/>
    </source>
</evidence>
<keyword evidence="5 9" id="KW-0472">Membrane</keyword>
<feature type="transmembrane region" description="Helical" evidence="9">
    <location>
        <begin position="12"/>
        <end position="33"/>
    </location>
</feature>
<name>S9ZJB1_9RHOO</name>
<evidence type="ECO:0000256" key="9">
    <source>
        <dbReference type="SAM" id="Phobius"/>
    </source>
</evidence>
<dbReference type="GO" id="GO:0005886">
    <property type="term" value="C:plasma membrane"/>
    <property type="evidence" value="ECO:0007669"/>
    <property type="project" value="UniProtKB-SubCell"/>
</dbReference>
<feature type="transmembrane region" description="Helical" evidence="9">
    <location>
        <begin position="197"/>
        <end position="219"/>
    </location>
</feature>
<gene>
    <name evidence="11" type="ORF">M622_18060</name>
</gene>
<dbReference type="FunFam" id="1.10.287.950:FF:000001">
    <property type="entry name" value="Methyl-accepting chemotaxis sensory transducer"/>
    <property type="match status" value="1"/>
</dbReference>
<sequence length="555" mass="59332">MLDSLSFRTKIILLIVTTFFGLAAGVALNAANLRQDLMEARKLQIRSAVEIAVQVAAAQQARAAAGELSDKEARARALVAIQDMRYGGSEGKSEYLYIQDSSGATVMHPFRPQWVGRDVSNEVRDGKGRYTLKDIQAVANSSGAGFVDTSFPRPGSTEPVDKLQYVASFAPWKWVIGTGVYVDDVGHEFWGRLLTDLSINIAIMLLIIALSIMIARSVLRQIGGEPTQAMRLMDRAAAGDLTVNIPTAPPGSMLHDLTRMLQSIRQMVGDISTKSDTVRQTAESISVASGQVAEASHHQANSTSTMAAAIEELTVSITHVSDLARDTEQYSSAAATLATSGEAQVAEATREMTLIAEQATSAAQMIRSLESRATDISKITDVIKEIAAQTNLLALNAAIEAARAGEQGRGFAVVADEVRKLAERTSSATEEITGMTGAIQSDTAAAVDTMDKSLPQIEHGVALARQAEQSLREIRAGAVATLERIREVALATQEQSAASTAIAQQVETIAQMVEETSASTQQTAESAHDLDLVARELGSLVKRFRHTEGEPQARS</sequence>
<dbReference type="STRING" id="1348657.M622_18060"/>
<dbReference type="InterPro" id="IPR004089">
    <property type="entry name" value="MCPsignal_dom"/>
</dbReference>
<dbReference type="PANTHER" id="PTHR32089:SF112">
    <property type="entry name" value="LYSOZYME-LIKE PROTEIN-RELATED"/>
    <property type="match status" value="1"/>
</dbReference>
<dbReference type="Pfam" id="PF00015">
    <property type="entry name" value="MCPsignal"/>
    <property type="match status" value="1"/>
</dbReference>
<evidence type="ECO:0000256" key="8">
    <source>
        <dbReference type="PROSITE-ProRule" id="PRU00284"/>
    </source>
</evidence>
<dbReference type="Gene3D" id="3.30.450.20">
    <property type="entry name" value="PAS domain"/>
    <property type="match status" value="1"/>
</dbReference>
<keyword evidence="2" id="KW-1003">Cell membrane</keyword>
<dbReference type="PATRIC" id="fig|1348657.5.peg.2875"/>
<protein>
    <recommendedName>
        <fullName evidence="10">Methyl-accepting transducer domain-containing protein</fullName>
    </recommendedName>
</protein>
<evidence type="ECO:0000313" key="12">
    <source>
        <dbReference type="Proteomes" id="UP000015455"/>
    </source>
</evidence>
<keyword evidence="6 8" id="KW-0807">Transducer</keyword>
<dbReference type="AlphaFoldDB" id="S9ZJB1"/>
<evidence type="ECO:0000256" key="7">
    <source>
        <dbReference type="ARBA" id="ARBA00029447"/>
    </source>
</evidence>
<keyword evidence="4 9" id="KW-1133">Transmembrane helix</keyword>
<dbReference type="GO" id="GO:0006935">
    <property type="term" value="P:chemotaxis"/>
    <property type="evidence" value="ECO:0007669"/>
    <property type="project" value="UniProtKB-ARBA"/>
</dbReference>
<dbReference type="InterPro" id="IPR033480">
    <property type="entry name" value="sCache_2"/>
</dbReference>
<comment type="caution">
    <text evidence="11">The sequence shown here is derived from an EMBL/GenBank/DDBJ whole genome shotgun (WGS) entry which is preliminary data.</text>
</comment>
<evidence type="ECO:0000256" key="6">
    <source>
        <dbReference type="ARBA" id="ARBA00023224"/>
    </source>
</evidence>
<evidence type="ECO:0000256" key="3">
    <source>
        <dbReference type="ARBA" id="ARBA00022692"/>
    </source>
</evidence>
<keyword evidence="3 9" id="KW-0812">Transmembrane</keyword>
<evidence type="ECO:0000256" key="4">
    <source>
        <dbReference type="ARBA" id="ARBA00022989"/>
    </source>
</evidence>
<dbReference type="CDD" id="cd11386">
    <property type="entry name" value="MCP_signal"/>
    <property type="match status" value="1"/>
</dbReference>
<evidence type="ECO:0000256" key="1">
    <source>
        <dbReference type="ARBA" id="ARBA00004651"/>
    </source>
</evidence>
<evidence type="ECO:0000256" key="5">
    <source>
        <dbReference type="ARBA" id="ARBA00023136"/>
    </source>
</evidence>
<keyword evidence="12" id="KW-1185">Reference proteome</keyword>
<proteinExistence type="inferred from homology"/>
<dbReference type="EMBL" id="ATJV01000073">
    <property type="protein sequence ID" value="EPZ14651.1"/>
    <property type="molecule type" value="Genomic_DNA"/>
</dbReference>
<accession>S9ZJB1</accession>
<dbReference type="SMART" id="SM01049">
    <property type="entry name" value="Cache_2"/>
    <property type="match status" value="1"/>
</dbReference>
<dbReference type="RefSeq" id="WP_021250279.1">
    <property type="nucleotide sequence ID" value="NZ_ATJV01000073.1"/>
</dbReference>
<comment type="similarity">
    <text evidence="7">Belongs to the methyl-accepting chemotaxis (MCP) protein family.</text>
</comment>
<dbReference type="GO" id="GO:0007165">
    <property type="term" value="P:signal transduction"/>
    <property type="evidence" value="ECO:0007669"/>
    <property type="project" value="UniProtKB-KW"/>
</dbReference>
<evidence type="ECO:0000256" key="2">
    <source>
        <dbReference type="ARBA" id="ARBA00022475"/>
    </source>
</evidence>
<feature type="domain" description="Methyl-accepting transducer" evidence="10">
    <location>
        <begin position="274"/>
        <end position="510"/>
    </location>
</feature>
<dbReference type="eggNOG" id="COG0840">
    <property type="taxonomic scope" value="Bacteria"/>
</dbReference>
<dbReference type="SMART" id="SM00283">
    <property type="entry name" value="MA"/>
    <property type="match status" value="1"/>
</dbReference>
<dbReference type="SUPFAM" id="SSF58104">
    <property type="entry name" value="Methyl-accepting chemotaxis protein (MCP) signaling domain"/>
    <property type="match status" value="1"/>
</dbReference>
<reference evidence="11 12" key="1">
    <citation type="submission" date="2013-06" db="EMBL/GenBank/DDBJ databases">
        <title>Draft genome sequence of Thauera terpenica.</title>
        <authorList>
            <person name="Liu B."/>
            <person name="Frostegard A.H."/>
            <person name="Shapleigh J.P."/>
        </authorList>
    </citation>
    <scope>NUCLEOTIDE SEQUENCE [LARGE SCALE GENOMIC DNA]</scope>
    <source>
        <strain evidence="11 12">58Eu</strain>
    </source>
</reference>